<keyword evidence="5" id="KW-0966">Cell projection</keyword>
<sequence>MASGKTPRSMRSSKKADRFQSRVVASRNPKLVRGAEGSLTLTPSAFLKEMSLTSKQRLLRDMGEDSHQKFSAVDLDQRLFQPFPSEVVFENYIPHQFYIAQLALRNKDRVPHLLNVILENSPYFELISPSDEDYKVAPGMSSTFRILFRPDEIKDYFHRVIIITEREKFFVPIRAIGARAILDFPEQLNFSDCPVKFSTQKTLLVRNVGNREACYSITTLSPFSVDPSIGTLGIGEAMQVTVEFHPPKTGVYSSPMIVHYDTGEDVQKSLCGTAVNVNIKLDKSSLTVEKTYLTLSNQRFLVINNQSDITAHFQWRRFVDQEEEERQKLRLQRQEEDKLDDVPKEHRVVPRLQEHPSLPICTFQNQRTEVQGDSMPFSNDIFTIEPMEGDISPNSSLEINVIFKPKEARVYQETIYWDISGCETRLPLCISGEGVGPQVELSCDQLSIGKVFVGSTHSYGVLLLNRGVIETPFSVVYPESTLGSCFTFTPREGILLPFEHQVIWISVHATVLGQFTEQFRFSVKGAPEPLTLTVSGCVIGPAFHFNVSSLRFGEVSFGFPCTLCCRLTNTSLLPLNFNLRIPGDGSGAPSVTSFAQVSGSTGPSWRKRARGADKPTEFTIRPFKGTICSQGHLDIQVTLCSNTVKRYKLALVVDVDGVGKELLSLPVRARYHSTCAQPQARPAAFSCRE</sequence>
<proteinExistence type="predicted"/>
<accession>A0A672TJJ7</accession>
<evidence type="ECO:0000313" key="9">
    <source>
        <dbReference type="Proteomes" id="UP000472266"/>
    </source>
</evidence>
<evidence type="ECO:0000256" key="4">
    <source>
        <dbReference type="ARBA" id="ARBA00023069"/>
    </source>
</evidence>
<dbReference type="InterPro" id="IPR013783">
    <property type="entry name" value="Ig-like_fold"/>
</dbReference>
<dbReference type="Pfam" id="PF22544">
    <property type="entry name" value="HYDIN_VesB_CFA65-like_Ig"/>
    <property type="match status" value="2"/>
</dbReference>
<keyword evidence="3" id="KW-0963">Cytoplasm</keyword>
<dbReference type="Proteomes" id="UP000472266">
    <property type="component" value="Chromosome 3"/>
</dbReference>
<reference evidence="8" key="2">
    <citation type="submission" date="2025-08" db="UniProtKB">
        <authorList>
            <consortium name="Ensembl"/>
        </authorList>
    </citation>
    <scope>IDENTIFICATION</scope>
</reference>
<feature type="domain" description="HYDIN/VesB/CFA65-like Ig-like" evidence="7">
    <location>
        <begin position="180"/>
        <end position="270"/>
    </location>
</feature>
<protein>
    <recommendedName>
        <fullName evidence="7">HYDIN/VesB/CFA65-like Ig-like domain-containing protein</fullName>
    </recommendedName>
</protein>
<keyword evidence="9" id="KW-1185">Reference proteome</keyword>
<feature type="region of interest" description="Disordered" evidence="6">
    <location>
        <begin position="1"/>
        <end position="22"/>
    </location>
</feature>
<evidence type="ECO:0000256" key="3">
    <source>
        <dbReference type="ARBA" id="ARBA00022490"/>
    </source>
</evidence>
<reference evidence="8" key="3">
    <citation type="submission" date="2025-09" db="UniProtKB">
        <authorList>
            <consortium name="Ensembl"/>
        </authorList>
    </citation>
    <scope>IDENTIFICATION</scope>
</reference>
<keyword evidence="4" id="KW-0969">Cilium</keyword>
<dbReference type="GeneTree" id="ENSGT00940000163228"/>
<dbReference type="InterPro" id="IPR033305">
    <property type="entry name" value="Hydin-like"/>
</dbReference>
<name>A0A672TJJ7_STRHB</name>
<evidence type="ECO:0000256" key="6">
    <source>
        <dbReference type="SAM" id="MobiDB-lite"/>
    </source>
</evidence>
<evidence type="ECO:0000313" key="8">
    <source>
        <dbReference type="Ensembl" id="ENSSHBP00005002250.1"/>
    </source>
</evidence>
<evidence type="ECO:0000256" key="5">
    <source>
        <dbReference type="ARBA" id="ARBA00023273"/>
    </source>
</evidence>
<dbReference type="InParanoid" id="A0A672TJJ7"/>
<dbReference type="GO" id="GO:1904158">
    <property type="term" value="P:axonemal central apparatus assembly"/>
    <property type="evidence" value="ECO:0007669"/>
    <property type="project" value="TreeGrafter"/>
</dbReference>
<dbReference type="InterPro" id="IPR053879">
    <property type="entry name" value="HYDIN_VesB_CFA65-like_Ig"/>
</dbReference>
<dbReference type="GO" id="GO:0003341">
    <property type="term" value="P:cilium movement"/>
    <property type="evidence" value="ECO:0007669"/>
    <property type="project" value="TreeGrafter"/>
</dbReference>
<feature type="domain" description="HYDIN/VesB/CFA65-like Ig-like" evidence="7">
    <location>
        <begin position="437"/>
        <end position="537"/>
    </location>
</feature>
<dbReference type="Ensembl" id="ENSSHBT00005002802.1">
    <property type="protein sequence ID" value="ENSSHBP00005002250.1"/>
    <property type="gene ID" value="ENSSHBG00005002097.1"/>
</dbReference>
<dbReference type="Gene3D" id="2.60.40.10">
    <property type="entry name" value="Immunoglobulins"/>
    <property type="match status" value="4"/>
</dbReference>
<dbReference type="GO" id="GO:0005930">
    <property type="term" value="C:axoneme"/>
    <property type="evidence" value="ECO:0007669"/>
    <property type="project" value="TreeGrafter"/>
</dbReference>
<evidence type="ECO:0000259" key="7">
    <source>
        <dbReference type="Pfam" id="PF22544"/>
    </source>
</evidence>
<dbReference type="PANTHER" id="PTHR23053">
    <property type="entry name" value="DLEC1 DELETED IN LUNG AND ESOPHAGEAL CANCER 1"/>
    <property type="match status" value="1"/>
</dbReference>
<evidence type="ECO:0000256" key="1">
    <source>
        <dbReference type="ARBA" id="ARBA00004138"/>
    </source>
</evidence>
<dbReference type="OMA" id="VICPTIH"/>
<evidence type="ECO:0000256" key="2">
    <source>
        <dbReference type="ARBA" id="ARBA00004496"/>
    </source>
</evidence>
<organism evidence="8 9">
    <name type="scientific">Strigops habroptila</name>
    <name type="common">Kakapo</name>
    <dbReference type="NCBI Taxonomy" id="2489341"/>
    <lineage>
        <taxon>Eukaryota</taxon>
        <taxon>Metazoa</taxon>
        <taxon>Chordata</taxon>
        <taxon>Craniata</taxon>
        <taxon>Vertebrata</taxon>
        <taxon>Euteleostomi</taxon>
        <taxon>Archelosauria</taxon>
        <taxon>Archosauria</taxon>
        <taxon>Dinosauria</taxon>
        <taxon>Saurischia</taxon>
        <taxon>Theropoda</taxon>
        <taxon>Coelurosauria</taxon>
        <taxon>Aves</taxon>
        <taxon>Neognathae</taxon>
        <taxon>Neoaves</taxon>
        <taxon>Telluraves</taxon>
        <taxon>Australaves</taxon>
        <taxon>Psittaciformes</taxon>
        <taxon>Psittacidae</taxon>
        <taxon>Strigops</taxon>
    </lineage>
</organism>
<reference evidence="8 9" key="1">
    <citation type="submission" date="2019-11" db="EMBL/GenBank/DDBJ databases">
        <title>Strigops habroptila (kakapo) genome, bStrHab1, primary haplotype, v2.</title>
        <authorList>
            <person name="Jarvis E.D."/>
            <person name="Howard J."/>
            <person name="Rhie A."/>
            <person name="Phillippy A."/>
            <person name="Korlach J."/>
            <person name="Digby A."/>
            <person name="Iorns D."/>
            <person name="Eason D."/>
            <person name="Robertson B."/>
            <person name="Raemaekers T."/>
            <person name="Howe K."/>
            <person name="Lewin H."/>
            <person name="Damas J."/>
            <person name="Hastie A."/>
            <person name="Tracey A."/>
            <person name="Chow W."/>
            <person name="Fedrigo O."/>
        </authorList>
    </citation>
    <scope>NUCLEOTIDE SEQUENCE [LARGE SCALE GENOMIC DNA]</scope>
</reference>
<dbReference type="AlphaFoldDB" id="A0A672TJJ7"/>
<dbReference type="PANTHER" id="PTHR23053:SF0">
    <property type="entry name" value="HYDROCEPHALUS-INDUCING PROTEIN HOMOLOG"/>
    <property type="match status" value="1"/>
</dbReference>
<comment type="subcellular location">
    <subcellularLocation>
        <location evidence="1">Cell projection</location>
        <location evidence="1">Cilium</location>
    </subcellularLocation>
    <subcellularLocation>
        <location evidence="2">Cytoplasm</location>
    </subcellularLocation>
</comment>